<dbReference type="AlphaFoldDB" id="A0A916Y0W0"/>
<feature type="compositionally biased region" description="Low complexity" evidence="1">
    <location>
        <begin position="733"/>
        <end position="748"/>
    </location>
</feature>
<evidence type="ECO:0000313" key="3">
    <source>
        <dbReference type="EMBL" id="GGD24454.1"/>
    </source>
</evidence>
<feature type="compositionally biased region" description="Acidic residues" evidence="1">
    <location>
        <begin position="636"/>
        <end position="654"/>
    </location>
</feature>
<keyword evidence="2" id="KW-0472">Membrane</keyword>
<feature type="compositionally biased region" description="Low complexity" evidence="1">
    <location>
        <begin position="759"/>
        <end position="992"/>
    </location>
</feature>
<evidence type="ECO:0000313" key="4">
    <source>
        <dbReference type="Proteomes" id="UP000633205"/>
    </source>
</evidence>
<gene>
    <name evidence="3" type="ORF">GCM10010915_00510</name>
</gene>
<dbReference type="RefSeq" id="WP_188710329.1">
    <property type="nucleotide sequence ID" value="NZ_BMHO01000001.1"/>
</dbReference>
<keyword evidence="4" id="KW-1185">Reference proteome</keyword>
<feature type="region of interest" description="Disordered" evidence="1">
    <location>
        <begin position="619"/>
        <end position="992"/>
    </location>
</feature>
<proteinExistence type="predicted"/>
<evidence type="ECO:0000256" key="2">
    <source>
        <dbReference type="SAM" id="Phobius"/>
    </source>
</evidence>
<reference evidence="3" key="1">
    <citation type="journal article" date="2014" name="Int. J. Syst. Evol. Microbiol.">
        <title>Complete genome sequence of Corynebacterium casei LMG S-19264T (=DSM 44701T), isolated from a smear-ripened cheese.</title>
        <authorList>
            <consortium name="US DOE Joint Genome Institute (JGI-PGF)"/>
            <person name="Walter F."/>
            <person name="Albersmeier A."/>
            <person name="Kalinowski J."/>
            <person name="Ruckert C."/>
        </authorList>
    </citation>
    <scope>NUCLEOTIDE SEQUENCE</scope>
    <source>
        <strain evidence="3">CGMCC 1.15152</strain>
    </source>
</reference>
<keyword evidence="2" id="KW-0812">Transmembrane</keyword>
<dbReference type="Proteomes" id="UP000633205">
    <property type="component" value="Unassembled WGS sequence"/>
</dbReference>
<feature type="compositionally biased region" description="Low complexity" evidence="1">
    <location>
        <begin position="673"/>
        <end position="683"/>
    </location>
</feature>
<evidence type="ECO:0000256" key="1">
    <source>
        <dbReference type="SAM" id="MobiDB-lite"/>
    </source>
</evidence>
<feature type="compositionally biased region" description="Acidic residues" evidence="1">
    <location>
        <begin position="684"/>
        <end position="702"/>
    </location>
</feature>
<reference evidence="3" key="2">
    <citation type="submission" date="2020-09" db="EMBL/GenBank/DDBJ databases">
        <authorList>
            <person name="Sun Q."/>
            <person name="Zhou Y."/>
        </authorList>
    </citation>
    <scope>NUCLEOTIDE SEQUENCE</scope>
    <source>
        <strain evidence="3">CGMCC 1.15152</strain>
    </source>
</reference>
<feature type="transmembrane region" description="Helical" evidence="2">
    <location>
        <begin position="1128"/>
        <end position="1150"/>
    </location>
</feature>
<dbReference type="EMBL" id="BMHO01000001">
    <property type="protein sequence ID" value="GGD24454.1"/>
    <property type="molecule type" value="Genomic_DNA"/>
</dbReference>
<comment type="caution">
    <text evidence="3">The sequence shown here is derived from an EMBL/GenBank/DDBJ whole genome shotgun (WGS) entry which is preliminary data.</text>
</comment>
<dbReference type="InterPro" id="IPR047900">
    <property type="entry name" value="Choice_anch_G"/>
</dbReference>
<feature type="compositionally biased region" description="Low complexity" evidence="1">
    <location>
        <begin position="703"/>
        <end position="713"/>
    </location>
</feature>
<feature type="compositionally biased region" description="Acidic residues" evidence="1">
    <location>
        <begin position="714"/>
        <end position="732"/>
    </location>
</feature>
<keyword evidence="2" id="KW-1133">Transmembrane helix</keyword>
<protein>
    <recommendedName>
        <fullName evidence="5">Gram-positive cocci surface proteins LPxTG domain-containing protein</fullName>
    </recommendedName>
</protein>
<evidence type="ECO:0008006" key="5">
    <source>
        <dbReference type="Google" id="ProtNLM"/>
    </source>
</evidence>
<accession>A0A916Y0W0</accession>
<name>A0A916Y0W0_9MICO</name>
<sequence>MRAEKHRQPTRGNARWLTKNKRVVGGVATTAAVVAAFVGAGAAATAAETDNAEAEGRFLTFGGSLGDTVNFLAELAPAYSAEPSGDPENSRSLDLELLSALDIPLGDGLQLFGENPILGLGALGQYSRTDAGSAYASSGLLGEEGAIAPAAGNDPSENAYLDLTPILAQAGLDVLLDNARLELGAISASAALDAGGEPVGDYQIAGGTLLLTSPVVEELSGTLVEVLDEVSGPINDLTGEGGAIDTTVDPLLDGLTSTLNTLLLGVGSIDDLGVTATVDVDLEAAVQSVLSEPITSSDSVITIDFSTGEVNVDLARLVADTQGGDYDGTLNGLDPNTELLDPDLVQATLDGAIGSVFDQIPALLVNAVTDALHAVDVNIAITGEINSLLGNIGMVDVQLAGTLGDFIGAEGSSEPTVDTSGTSIIGLPVGELLEPVLQTVTNTILPALVTPLSNAITDEGTLDTIFRPVVEAANQVLQPLFGIVTNNLLSLTANVQETGGTFTHEDAANTEGTFTERALQLSLLPQSPILELSLGSATVRAGDAVVYETSIDVTPGSVEQGESTTITGSGFEPGESVSVTLDGQEIGPVTADADGNIELPYTTEADDATGTFDVIATGDVSQTPAEGSLEITEATADPDTDTDADSATDPDTAADPDSSSNVDADADPDTAADPDSSSNVDAAADPDADANVDADADPDTAADPDSSSNVDAAADPDADANVDADADPEADSSSDGSDTTGDVNVDADSAADGDDADENTNASSSASASADADDNSNASAQAAAQAAAQADASTSASAAADADATAAAQSAANEDASSDASSDVSSEANASSQAAAQSAAQADASSTSNADATSAADANAAAASAAASNADSSTDASAAAAANADGDADGANADENTNASSSASASADADDNSNASAQAAAQAAAQADASTSASAAADADATAAAQSAANEDASSDASSDVSSEANASSQAAAQSAAQADASSTSNADSSSAAEGNASAASAAASNADSSSDASSAAAANADADGDADGAQISMDLENDRLQVGEEQVAHGYGFEPGETVTATQFSDPYAIGEQVADDNGEVTFTWNVPAGTDDGNHLVELAGETSGSVDQSFEVYSGGDLSPTGGDLALTLGGIAALMMLAGAGVWFAVRRRADA</sequence>
<feature type="compositionally biased region" description="Acidic residues" evidence="1">
    <location>
        <begin position="749"/>
        <end position="758"/>
    </location>
</feature>
<dbReference type="NCBIfam" id="NF033766">
    <property type="entry name" value="choice_anch_G"/>
    <property type="match status" value="1"/>
</dbReference>
<organism evidence="3 4">
    <name type="scientific">Microbacterium faecale</name>
    <dbReference type="NCBI Taxonomy" id="1804630"/>
    <lineage>
        <taxon>Bacteria</taxon>
        <taxon>Bacillati</taxon>
        <taxon>Actinomycetota</taxon>
        <taxon>Actinomycetes</taxon>
        <taxon>Micrococcales</taxon>
        <taxon>Microbacteriaceae</taxon>
        <taxon>Microbacterium</taxon>
    </lineage>
</organism>